<name>A0A518N3D0_9GAMM</name>
<accession>A0A518N3D0</accession>
<sequence length="302" mass="31312">MFVNCPSCHALVATDPATDEPPERCPRCAAPLRGVAAPPYPTADARSGMAAAVAEFVGGGSGPEAGDPATDRAAQPAIPIANLLQQESSGPAEAEPDPAPAEAAEEPVPEPGPQADLAPEGPPGPLRAGRSEPSFARRRRAGGDAAPAGRRWPMAAAIAGLALLLGLQWLLAERAHLAADAGWRPLVERACAVLRCSLPPWREPSAFALLERDVRPHPEAEGALRITASFRNDAAWAQPWPQLVLTLSDIDGRPLGARAFAAAEYLGGEPPSELIGSGQGAVIRMDVLEPGPGAVGFAFDFR</sequence>
<dbReference type="Pfam" id="PF11906">
    <property type="entry name" value="DUF3426"/>
    <property type="match status" value="1"/>
</dbReference>
<gene>
    <name evidence="2" type="ORF">FPZ22_05430</name>
</gene>
<dbReference type="EMBL" id="CP042218">
    <property type="protein sequence ID" value="QDW66408.1"/>
    <property type="molecule type" value="Genomic_DNA"/>
</dbReference>
<feature type="region of interest" description="Disordered" evidence="1">
    <location>
        <begin position="87"/>
        <end position="148"/>
    </location>
</feature>
<dbReference type="InterPro" id="IPR021834">
    <property type="entry name" value="DUF3426"/>
</dbReference>
<dbReference type="AlphaFoldDB" id="A0A518N3D0"/>
<reference evidence="2 3" key="1">
    <citation type="submission" date="2019-07" db="EMBL/GenBank/DDBJ databases">
        <title>Full genome sequence of Luteimonas sp. Gr-4.</title>
        <authorList>
            <person name="Im W.-T."/>
        </authorList>
    </citation>
    <scope>NUCLEOTIDE SEQUENCE [LARGE SCALE GENOMIC DNA]</scope>
    <source>
        <strain evidence="2 3">Gr-4</strain>
    </source>
</reference>
<dbReference type="OrthoDB" id="6717714at2"/>
<dbReference type="Proteomes" id="UP000316584">
    <property type="component" value="Chromosome"/>
</dbReference>
<evidence type="ECO:0000313" key="2">
    <source>
        <dbReference type="EMBL" id="QDW66408.1"/>
    </source>
</evidence>
<dbReference type="RefSeq" id="WP_144891129.1">
    <property type="nucleotide sequence ID" value="NZ_CP042218.1"/>
</dbReference>
<evidence type="ECO:0000313" key="3">
    <source>
        <dbReference type="Proteomes" id="UP000316584"/>
    </source>
</evidence>
<keyword evidence="3" id="KW-1185">Reference proteome</keyword>
<evidence type="ECO:0000256" key="1">
    <source>
        <dbReference type="SAM" id="MobiDB-lite"/>
    </source>
</evidence>
<protein>
    <submittedName>
        <fullName evidence="2">DUF3426 domain-containing protein</fullName>
    </submittedName>
</protein>
<dbReference type="KEGG" id="lug:FPZ22_05430"/>
<proteinExistence type="predicted"/>
<organism evidence="2 3">
    <name type="scientific">Luteimonas granuli</name>
    <dbReference type="NCBI Taxonomy" id="1176533"/>
    <lineage>
        <taxon>Bacteria</taxon>
        <taxon>Pseudomonadati</taxon>
        <taxon>Pseudomonadota</taxon>
        <taxon>Gammaproteobacteria</taxon>
        <taxon>Lysobacterales</taxon>
        <taxon>Lysobacteraceae</taxon>
        <taxon>Luteimonas</taxon>
    </lineage>
</organism>